<dbReference type="HAMAP" id="MF_00528">
    <property type="entry name" value="Maf"/>
    <property type="match status" value="1"/>
</dbReference>
<reference evidence="4 5" key="1">
    <citation type="submission" date="2019-12" db="EMBL/GenBank/DDBJ databases">
        <authorList>
            <person name="Huq M.A."/>
        </authorList>
    </citation>
    <scope>NUCLEOTIDE SEQUENCE [LARGE SCALE GENOMIC DNA]</scope>
    <source>
        <strain evidence="4 5">MAH-18</strain>
    </source>
</reference>
<dbReference type="AlphaFoldDB" id="A0A6L6XNW0"/>
<comment type="cofactor">
    <cofactor evidence="1 3">
        <name>a divalent metal cation</name>
        <dbReference type="ChEBI" id="CHEBI:60240"/>
    </cofactor>
</comment>
<dbReference type="CDD" id="cd00555">
    <property type="entry name" value="Maf"/>
    <property type="match status" value="1"/>
</dbReference>
<keyword evidence="3" id="KW-0963">Cytoplasm</keyword>
<dbReference type="EMBL" id="WSEK01000004">
    <property type="protein sequence ID" value="MVQ48800.1"/>
    <property type="molecule type" value="Genomic_DNA"/>
</dbReference>
<accession>A0A6L6XNW0</accession>
<dbReference type="Pfam" id="PF02545">
    <property type="entry name" value="Maf"/>
    <property type="match status" value="1"/>
</dbReference>
<sequence>MTALVLASASPARLQTLRNAGIEPTVIVSGVDESQLDGLPPAELALQLAELKCAAVAAQDGLPAGALVLGCDSVLDLDGVALGKPDDHADAVRRWQRMRGRSGVLRTGHCLTDTTTGRVAAATASTTVHFADLTDDEVAAYVGTGEPLHVAGAFTVDGLGGAFVTGIDGDHHNVVGVSLPLLRELVAELGHSWTELWAPR</sequence>
<keyword evidence="2 3" id="KW-0378">Hydrolase</keyword>
<keyword evidence="5" id="KW-1185">Reference proteome</keyword>
<name>A0A6L6XNW0_9ACTN</name>
<dbReference type="PANTHER" id="PTHR43213">
    <property type="entry name" value="BIFUNCTIONAL DTTP/UTP PYROPHOSPHATASE/METHYLTRANSFERASE PROTEIN-RELATED"/>
    <property type="match status" value="1"/>
</dbReference>
<organism evidence="4 5">
    <name type="scientific">Nocardioides agri</name>
    <dbReference type="NCBI Taxonomy" id="2682843"/>
    <lineage>
        <taxon>Bacteria</taxon>
        <taxon>Bacillati</taxon>
        <taxon>Actinomycetota</taxon>
        <taxon>Actinomycetes</taxon>
        <taxon>Propionibacteriales</taxon>
        <taxon>Nocardioidaceae</taxon>
        <taxon>Nocardioides</taxon>
    </lineage>
</organism>
<comment type="catalytic activity">
    <reaction evidence="3">
        <text>a 2'-deoxyribonucleoside 5'-triphosphate + H2O = a 2'-deoxyribonucleoside 5'-phosphate + diphosphate + H(+)</text>
        <dbReference type="Rhea" id="RHEA:44644"/>
        <dbReference type="ChEBI" id="CHEBI:15377"/>
        <dbReference type="ChEBI" id="CHEBI:15378"/>
        <dbReference type="ChEBI" id="CHEBI:33019"/>
        <dbReference type="ChEBI" id="CHEBI:61560"/>
        <dbReference type="ChEBI" id="CHEBI:65317"/>
        <dbReference type="EC" id="3.6.1.9"/>
    </reaction>
</comment>
<dbReference type="GO" id="GO:0005737">
    <property type="term" value="C:cytoplasm"/>
    <property type="evidence" value="ECO:0007669"/>
    <property type="project" value="UniProtKB-SubCell"/>
</dbReference>
<gene>
    <name evidence="4" type="ORF">GON03_06365</name>
</gene>
<dbReference type="GO" id="GO:0047429">
    <property type="term" value="F:nucleoside triphosphate diphosphatase activity"/>
    <property type="evidence" value="ECO:0007669"/>
    <property type="project" value="UniProtKB-EC"/>
</dbReference>
<comment type="catalytic activity">
    <reaction evidence="3">
        <text>a ribonucleoside 5'-triphosphate + H2O = a ribonucleoside 5'-phosphate + diphosphate + H(+)</text>
        <dbReference type="Rhea" id="RHEA:23996"/>
        <dbReference type="ChEBI" id="CHEBI:15377"/>
        <dbReference type="ChEBI" id="CHEBI:15378"/>
        <dbReference type="ChEBI" id="CHEBI:33019"/>
        <dbReference type="ChEBI" id="CHEBI:58043"/>
        <dbReference type="ChEBI" id="CHEBI:61557"/>
        <dbReference type="EC" id="3.6.1.9"/>
    </reaction>
</comment>
<dbReference type="PIRSF" id="PIRSF006305">
    <property type="entry name" value="Maf"/>
    <property type="match status" value="1"/>
</dbReference>
<dbReference type="RefSeq" id="WP_181644986.1">
    <property type="nucleotide sequence ID" value="NZ_WSEK01000004.1"/>
</dbReference>
<feature type="active site" description="Proton acceptor" evidence="3">
    <location>
        <position position="72"/>
    </location>
</feature>
<dbReference type="EC" id="3.6.1.9" evidence="3"/>
<dbReference type="InterPro" id="IPR029001">
    <property type="entry name" value="ITPase-like_fam"/>
</dbReference>
<comment type="caution">
    <text evidence="4">The sequence shown here is derived from an EMBL/GenBank/DDBJ whole genome shotgun (WGS) entry which is preliminary data.</text>
</comment>
<dbReference type="Proteomes" id="UP000473525">
    <property type="component" value="Unassembled WGS sequence"/>
</dbReference>
<dbReference type="InterPro" id="IPR003697">
    <property type="entry name" value="Maf-like"/>
</dbReference>
<dbReference type="GO" id="GO:0009117">
    <property type="term" value="P:nucleotide metabolic process"/>
    <property type="evidence" value="ECO:0007669"/>
    <property type="project" value="UniProtKB-KW"/>
</dbReference>
<comment type="caution">
    <text evidence="3">Lacks conserved residue(s) required for the propagation of feature annotation.</text>
</comment>
<comment type="similarity">
    <text evidence="3">Belongs to the Maf family.</text>
</comment>
<comment type="function">
    <text evidence="3">Nucleoside triphosphate pyrophosphatase. May have a dual role in cell division arrest and in preventing the incorporation of modified nucleotides into cellular nucleic acids.</text>
</comment>
<evidence type="ECO:0000256" key="1">
    <source>
        <dbReference type="ARBA" id="ARBA00001968"/>
    </source>
</evidence>
<dbReference type="Gene3D" id="3.90.950.10">
    <property type="match status" value="1"/>
</dbReference>
<evidence type="ECO:0000313" key="5">
    <source>
        <dbReference type="Proteomes" id="UP000473525"/>
    </source>
</evidence>
<evidence type="ECO:0000256" key="3">
    <source>
        <dbReference type="HAMAP-Rule" id="MF_00528"/>
    </source>
</evidence>
<proteinExistence type="inferred from homology"/>
<comment type="subcellular location">
    <subcellularLocation>
        <location evidence="3">Cytoplasm</location>
    </subcellularLocation>
</comment>
<keyword evidence="3" id="KW-0546">Nucleotide metabolism</keyword>
<dbReference type="NCBIfam" id="TIGR00172">
    <property type="entry name" value="maf"/>
    <property type="match status" value="1"/>
</dbReference>
<evidence type="ECO:0000256" key="2">
    <source>
        <dbReference type="ARBA" id="ARBA00022801"/>
    </source>
</evidence>
<dbReference type="PANTHER" id="PTHR43213:SF5">
    <property type="entry name" value="BIFUNCTIONAL DTTP_UTP PYROPHOSPHATASE_METHYLTRANSFERASE PROTEIN-RELATED"/>
    <property type="match status" value="1"/>
</dbReference>
<dbReference type="SUPFAM" id="SSF52972">
    <property type="entry name" value="ITPase-like"/>
    <property type="match status" value="1"/>
</dbReference>
<protein>
    <recommendedName>
        <fullName evidence="3">Nucleoside triphosphate pyrophosphatase</fullName>
        <ecNumber evidence="3">3.6.1.9</ecNumber>
    </recommendedName>
    <alternativeName>
        <fullName evidence="3">Nucleotide pyrophosphatase</fullName>
        <shortName evidence="3">Nucleotide PPase</shortName>
    </alternativeName>
</protein>
<evidence type="ECO:0000313" key="4">
    <source>
        <dbReference type="EMBL" id="MVQ48800.1"/>
    </source>
</evidence>